<organism evidence="1 2">
    <name type="scientific">Halobacillus mangrovi</name>
    <dbReference type="NCBI Taxonomy" id="402384"/>
    <lineage>
        <taxon>Bacteria</taxon>
        <taxon>Bacillati</taxon>
        <taxon>Bacillota</taxon>
        <taxon>Bacilli</taxon>
        <taxon>Bacillales</taxon>
        <taxon>Bacillaceae</taxon>
        <taxon>Halobacillus</taxon>
    </lineage>
</organism>
<evidence type="ECO:0000313" key="1">
    <source>
        <dbReference type="EMBL" id="ARI77318.1"/>
    </source>
</evidence>
<dbReference type="SUPFAM" id="SSF88697">
    <property type="entry name" value="PUA domain-like"/>
    <property type="match status" value="1"/>
</dbReference>
<dbReference type="EMBL" id="CP020772">
    <property type="protein sequence ID" value="ARI77318.1"/>
    <property type="molecule type" value="Genomic_DNA"/>
</dbReference>
<dbReference type="RefSeq" id="WP_085029789.1">
    <property type="nucleotide sequence ID" value="NZ_CP020772.1"/>
</dbReference>
<dbReference type="InterPro" id="IPR019699">
    <property type="entry name" value="DUF2584"/>
</dbReference>
<dbReference type="Pfam" id="PF10763">
    <property type="entry name" value="DUF2584"/>
    <property type="match status" value="1"/>
</dbReference>
<accession>A0A1W5ZVK1</accession>
<dbReference type="KEGG" id="hmn:HM131_10895"/>
<evidence type="ECO:0008006" key="3">
    <source>
        <dbReference type="Google" id="ProtNLM"/>
    </source>
</evidence>
<dbReference type="Gene3D" id="2.40.240.20">
    <property type="entry name" value="Hypothetical PUA domain-like, domain 1"/>
    <property type="match status" value="1"/>
</dbReference>
<name>A0A1W5ZVK1_9BACI</name>
<evidence type="ECO:0000313" key="2">
    <source>
        <dbReference type="Proteomes" id="UP000192527"/>
    </source>
</evidence>
<dbReference type="Proteomes" id="UP000192527">
    <property type="component" value="Chromosome"/>
</dbReference>
<dbReference type="AlphaFoldDB" id="A0A1W5ZVK1"/>
<protein>
    <recommendedName>
        <fullName evidence="3">DUF2584 domain-containing protein</fullName>
    </recommendedName>
</protein>
<dbReference type="OrthoDB" id="2361576at2"/>
<sequence length="82" mass="9547">MSTPFTMEWLIITEGREKRVNEGDNLFEIAYEGYKLFPINEPLEIRKHFSSKVIGSCVIEELILKNQATHCKYRLISLNSVN</sequence>
<dbReference type="InterPro" id="IPR015947">
    <property type="entry name" value="PUA-like_sf"/>
</dbReference>
<dbReference type="STRING" id="402384.HM131_10895"/>
<gene>
    <name evidence="1" type="ORF">HM131_10895</name>
</gene>
<proteinExistence type="predicted"/>
<keyword evidence="2" id="KW-1185">Reference proteome</keyword>
<reference evidence="1 2" key="1">
    <citation type="submission" date="2017-04" db="EMBL/GenBank/DDBJ databases">
        <title>The whole genome sequencing and assembly of Halobacillus mangrovi strain.</title>
        <authorList>
            <person name="Lee S.-J."/>
            <person name="Park M.-K."/>
            <person name="Kim J.-Y."/>
            <person name="Lee Y.-J."/>
            <person name="Yi H."/>
            <person name="Bahn Y.-S."/>
            <person name="Kim J.F."/>
            <person name="Lee D.-W."/>
        </authorList>
    </citation>
    <scope>NUCLEOTIDE SEQUENCE [LARGE SCALE GENOMIC DNA]</scope>
    <source>
        <strain evidence="1 2">KTB 131</strain>
    </source>
</reference>